<feature type="repeat" description="ANK" evidence="2">
    <location>
        <begin position="1154"/>
        <end position="1189"/>
    </location>
</feature>
<protein>
    <recommendedName>
        <fullName evidence="8">Nucleoside phosphorylase domain-containing protein</fullName>
    </recommendedName>
</protein>
<dbReference type="PROSITE" id="PS50297">
    <property type="entry name" value="ANK_REP_REGION"/>
    <property type="match status" value="3"/>
</dbReference>
<dbReference type="InterPro" id="IPR000845">
    <property type="entry name" value="Nucleoside_phosphorylase_d"/>
</dbReference>
<keyword evidence="2" id="KW-0040">ANK repeat</keyword>
<organism evidence="6 7">
    <name type="scientific">Aspergillus puulaauensis</name>
    <dbReference type="NCBI Taxonomy" id="1220207"/>
    <lineage>
        <taxon>Eukaryota</taxon>
        <taxon>Fungi</taxon>
        <taxon>Dikarya</taxon>
        <taxon>Ascomycota</taxon>
        <taxon>Pezizomycotina</taxon>
        <taxon>Eurotiomycetes</taxon>
        <taxon>Eurotiomycetidae</taxon>
        <taxon>Eurotiales</taxon>
        <taxon>Aspergillaceae</taxon>
        <taxon>Aspergillus</taxon>
    </lineage>
</organism>
<name>A0A7R7XL62_9EURO</name>
<dbReference type="InterPro" id="IPR056884">
    <property type="entry name" value="NPHP3-like_N"/>
</dbReference>
<evidence type="ECO:0000259" key="4">
    <source>
        <dbReference type="Pfam" id="PF01048"/>
    </source>
</evidence>
<feature type="repeat" description="ANK" evidence="2">
    <location>
        <begin position="1333"/>
        <end position="1365"/>
    </location>
</feature>
<feature type="repeat" description="ANK" evidence="2">
    <location>
        <begin position="931"/>
        <end position="963"/>
    </location>
</feature>
<dbReference type="KEGG" id="apuu:APUU_30829S"/>
<dbReference type="GeneID" id="64972609"/>
<keyword evidence="3" id="KW-1133">Transmembrane helix</keyword>
<dbReference type="Gene3D" id="3.40.50.1580">
    <property type="entry name" value="Nucleoside phosphorylase domain"/>
    <property type="match status" value="1"/>
</dbReference>
<dbReference type="PANTHER" id="PTHR46082:SF11">
    <property type="entry name" value="AAA+ ATPASE DOMAIN-CONTAINING PROTEIN-RELATED"/>
    <property type="match status" value="1"/>
</dbReference>
<dbReference type="InterPro" id="IPR027417">
    <property type="entry name" value="P-loop_NTPase"/>
</dbReference>
<evidence type="ECO:0008006" key="8">
    <source>
        <dbReference type="Google" id="ProtNLM"/>
    </source>
</evidence>
<dbReference type="Pfam" id="PF01048">
    <property type="entry name" value="PNP_UDP_1"/>
    <property type="match status" value="1"/>
</dbReference>
<dbReference type="InterPro" id="IPR002110">
    <property type="entry name" value="Ankyrin_rpt"/>
</dbReference>
<dbReference type="Gene3D" id="3.40.50.300">
    <property type="entry name" value="P-loop containing nucleotide triphosphate hydrolases"/>
    <property type="match status" value="1"/>
</dbReference>
<reference evidence="6" key="1">
    <citation type="submission" date="2021-01" db="EMBL/GenBank/DDBJ databases">
        <authorList>
            <consortium name="Aspergillus puulaauensis MK2 genome sequencing consortium"/>
            <person name="Kazuki M."/>
            <person name="Futagami T."/>
        </authorList>
    </citation>
    <scope>NUCLEOTIDE SEQUENCE</scope>
    <source>
        <strain evidence="6">MK2</strain>
    </source>
</reference>
<dbReference type="GO" id="GO:0009116">
    <property type="term" value="P:nucleoside metabolic process"/>
    <property type="evidence" value="ECO:0007669"/>
    <property type="project" value="InterPro"/>
</dbReference>
<evidence type="ECO:0000313" key="7">
    <source>
        <dbReference type="Proteomes" id="UP000654913"/>
    </source>
</evidence>
<feature type="domain" description="Nucleoside phosphorylase" evidence="4">
    <location>
        <begin position="40"/>
        <end position="290"/>
    </location>
</feature>
<sequence>MAPESDLPPKLGREEYTVAWVCILYSELMAARAMLDQEHQSLPCPNDQNSYVLGRMGKHNIVIVQTLSQGKASTAHVTANLVRSFPKVRFALIVGIGGGATTAPNPFGGVDNIRLGDVVVSQPSGSHGGILQYDFGKQYERGFRMGSHLNKPAHVLISATGRLRSNHGMRQGSILTFVDEGISKLDDVHFTFPGYENDRLFRPDYAHPEGIANCDGCDPSQIVTRKQSKGPSVHYGLIASADTVMKSATVRDRMREEHNVICFEMEAAGLMNNFPCIAIRGISDYGDSHKNNRWQPYAAITAAAYAKDLLAVIQPEEVDGTELAATIVTAIRKEIEPLKEASYAVRRNDILDWISPLNFRDEQRSLFQNCVPAGKWLLDSDKFKFWVDGAPWRLDYCGATGTGKTNICAIIVNHLQQQYPRRPVIHIYLDENKQAEQSSQNLLGSLLRQLIEFNPSGEIPLSVQQHYDHYGRRASPDTEVICRAFEAMLESYERTYLVMDRVGKNANIASDVDQDYPLQLMERNRKLSYLTTSLGYTENAQTVTCDICGSEDVLMYFTCECNGDKYDICWKCRQAGETCPQNHEGVMKHKTVEVEVRAPQEELEEYCRHRVELVIAKARKKQEQRDERLNPAGHTRYMIERLEKLSIYRIIAEHAQGNFLVAKCSMDDILAKDIALATDQDLLDSMQVIPYDSLAKHVIRKLKSIEYQPMGHERRLAWGTLCFVYSAQVMPTLKMLKHALALGGNTGLIDQSKVDDKESVLEACKGLIVIYSVGDDEFSVSFFHGCVKEVLTRLDQEEEPKTMLTKAHANMASMCLKYLKHSDVLDHSKMVAEYPFLSYALEYWGDHVREACLESGESDQQDAFQFLQNTAKMKALAQAVELADIRDLVSWIHEGAHRLHICAWFGLSRFINRLVRDSNDDSNINRRDRRYDRTPLRYACFRGQVDSVRLLLELDADIEDSTLVDAILGFPDVNAPALENEKNNRREIVRLLLQSKSININARVGGCGKTALMLAAKRLDIQLVKTLMEDESIDLDCRDNNGLTVMLHGVQSLAQNMEDPDLQDSCLELVSLFLLHGANPNIVDNAGQSPLSVAVTTGQTKTVEALLRCNQIKMAFPNRLVHLASADTHPTVISVLHANFSRNPGYSINALDEAGRTPLHHACQSSNGRAQKTIHALLERGADPNIADKNSHTASMLLHASQRSDVVADLATRYLHLNGLSSSSTEVGLSIQHRDLPALALANQRRWDLIEDVIATASERADLKDHDLVGHTILHRAVMHDQQDLVNTILSARVLNPNCADRYGQSPLHLSESVHTAKALVSYGCDIDTVDFSGDTALAAALRRENRCVVDYLLEAGASVTNTREEIVQHLLVTATRTGSAKAVEALVNHDPRSTTTLLDWQAICDSFRGWVHITYSPFKHVPLPLILFIFAGVCLVEVVFAV</sequence>
<keyword evidence="3" id="KW-0472">Membrane</keyword>
<evidence type="ECO:0000259" key="5">
    <source>
        <dbReference type="Pfam" id="PF24883"/>
    </source>
</evidence>
<dbReference type="PANTHER" id="PTHR46082">
    <property type="entry name" value="ATP/GTP-BINDING PROTEIN-RELATED"/>
    <property type="match status" value="1"/>
</dbReference>
<dbReference type="SMART" id="SM00248">
    <property type="entry name" value="ANK"/>
    <property type="match status" value="10"/>
</dbReference>
<accession>A0A7R7XL62</accession>
<dbReference type="RefSeq" id="XP_041554798.1">
    <property type="nucleotide sequence ID" value="XM_041701966.1"/>
</dbReference>
<evidence type="ECO:0000313" key="6">
    <source>
        <dbReference type="EMBL" id="BCS22604.1"/>
    </source>
</evidence>
<dbReference type="InterPro" id="IPR035994">
    <property type="entry name" value="Nucleoside_phosphorylase_sf"/>
</dbReference>
<dbReference type="OrthoDB" id="195446at2759"/>
<evidence type="ECO:0000256" key="1">
    <source>
        <dbReference type="ARBA" id="ARBA00022737"/>
    </source>
</evidence>
<feature type="domain" description="Nephrocystin 3-like N-terminal" evidence="5">
    <location>
        <begin position="374"/>
        <end position="500"/>
    </location>
</feature>
<dbReference type="PROSITE" id="PS50088">
    <property type="entry name" value="ANK_REPEAT"/>
    <property type="match status" value="3"/>
</dbReference>
<feature type="transmembrane region" description="Helical" evidence="3">
    <location>
        <begin position="1422"/>
        <end position="1442"/>
    </location>
</feature>
<dbReference type="Pfam" id="PF12796">
    <property type="entry name" value="Ank_2"/>
    <property type="match status" value="3"/>
</dbReference>
<keyword evidence="3" id="KW-0812">Transmembrane</keyword>
<dbReference type="Gene3D" id="1.25.40.20">
    <property type="entry name" value="Ankyrin repeat-containing domain"/>
    <property type="match status" value="4"/>
</dbReference>
<dbReference type="Pfam" id="PF00023">
    <property type="entry name" value="Ank"/>
    <property type="match status" value="1"/>
</dbReference>
<proteinExistence type="predicted"/>
<dbReference type="InterPro" id="IPR036770">
    <property type="entry name" value="Ankyrin_rpt-contain_sf"/>
</dbReference>
<dbReference type="SUPFAM" id="SSF48403">
    <property type="entry name" value="Ankyrin repeat"/>
    <property type="match status" value="2"/>
</dbReference>
<evidence type="ECO:0000256" key="2">
    <source>
        <dbReference type="PROSITE-ProRule" id="PRU00023"/>
    </source>
</evidence>
<keyword evidence="7" id="KW-1185">Reference proteome</keyword>
<keyword evidence="1" id="KW-0677">Repeat</keyword>
<dbReference type="Proteomes" id="UP000654913">
    <property type="component" value="Chromosome 3"/>
</dbReference>
<dbReference type="EMBL" id="AP024445">
    <property type="protein sequence ID" value="BCS22604.1"/>
    <property type="molecule type" value="Genomic_DNA"/>
</dbReference>
<evidence type="ECO:0000256" key="3">
    <source>
        <dbReference type="SAM" id="Phobius"/>
    </source>
</evidence>
<dbReference type="GO" id="GO:0003824">
    <property type="term" value="F:catalytic activity"/>
    <property type="evidence" value="ECO:0007669"/>
    <property type="project" value="InterPro"/>
</dbReference>
<dbReference type="InterPro" id="IPR053137">
    <property type="entry name" value="NLR-like"/>
</dbReference>
<gene>
    <name evidence="6" type="ORF">APUU_30829S</name>
</gene>
<dbReference type="SUPFAM" id="SSF53167">
    <property type="entry name" value="Purine and uridine phosphorylases"/>
    <property type="match status" value="1"/>
</dbReference>
<reference evidence="6" key="2">
    <citation type="submission" date="2021-02" db="EMBL/GenBank/DDBJ databases">
        <title>Aspergillus puulaauensis MK2 genome sequence.</title>
        <authorList>
            <person name="Futagami T."/>
            <person name="Mori K."/>
            <person name="Kadooka C."/>
            <person name="Tanaka T."/>
        </authorList>
    </citation>
    <scope>NUCLEOTIDE SEQUENCE</scope>
    <source>
        <strain evidence="6">MK2</strain>
    </source>
</reference>
<dbReference type="Pfam" id="PF24883">
    <property type="entry name" value="NPHP3_N"/>
    <property type="match status" value="1"/>
</dbReference>